<feature type="domain" description="SNRNP25 ubiquitin-like" evidence="1">
    <location>
        <begin position="73"/>
        <end position="160"/>
    </location>
</feature>
<dbReference type="PANTHER" id="PTHR14942:SF0">
    <property type="entry name" value="U11_U12 SMALL NUCLEAR RIBONUCLEOPROTEIN 25 KDA PROTEIN"/>
    <property type="match status" value="1"/>
</dbReference>
<dbReference type="InterPro" id="IPR040610">
    <property type="entry name" value="SNRNP25_ubiquitin"/>
</dbReference>
<dbReference type="EMBL" id="GADI01003333">
    <property type="protein sequence ID" value="JAA70475.1"/>
    <property type="molecule type" value="mRNA"/>
</dbReference>
<dbReference type="InterPro" id="IPR029071">
    <property type="entry name" value="Ubiquitin-like_domsf"/>
</dbReference>
<evidence type="ECO:0000313" key="2">
    <source>
        <dbReference type="EMBL" id="JAA70475.1"/>
    </source>
</evidence>
<dbReference type="SUPFAM" id="SSF54236">
    <property type="entry name" value="Ubiquitin-like"/>
    <property type="match status" value="1"/>
</dbReference>
<dbReference type="GO" id="GO:0005689">
    <property type="term" value="C:U12-type spliceosomal complex"/>
    <property type="evidence" value="ECO:0007669"/>
    <property type="project" value="TreeGrafter"/>
</dbReference>
<reference evidence="2" key="1">
    <citation type="submission" date="2012-12" db="EMBL/GenBank/DDBJ databases">
        <title>Identification and characterization of a phenylalanine ammonia-lyase gene family in Isatis indigotica Fort.</title>
        <authorList>
            <person name="Liu Q."/>
            <person name="Chen J."/>
            <person name="Zhou X."/>
            <person name="Di P."/>
            <person name="Xiao Y."/>
            <person name="Xuan H."/>
            <person name="Zhang L."/>
            <person name="Chen W."/>
        </authorList>
    </citation>
    <scope>NUCLEOTIDE SEQUENCE</scope>
    <source>
        <tissue evidence="2">Salivary gland</tissue>
    </source>
</reference>
<evidence type="ECO:0000259" key="1">
    <source>
        <dbReference type="Pfam" id="PF18036"/>
    </source>
</evidence>
<protein>
    <submittedName>
        <fullName evidence="2">Putative cytochrome c oxidase subunit cox19</fullName>
    </submittedName>
</protein>
<accession>A0A0K8RH66</accession>
<dbReference type="AlphaFoldDB" id="A0A0K8RH66"/>
<dbReference type="Pfam" id="PF18036">
    <property type="entry name" value="Ubiquitin_4"/>
    <property type="match status" value="1"/>
</dbReference>
<dbReference type="CDD" id="cd17058">
    <property type="entry name" value="Ubl_SNRNP25"/>
    <property type="match status" value="1"/>
</dbReference>
<sequence length="164" mass="19011">MAEDCEDVSSEVLQHVDLEEKTEKELSFHDAMAIADAKIHALISNDPLLSNLHPEVTVEELRSYLALEHGQAMSLRVLRADGDPYTVVVEQKATVLDLKKALQRHATLRMARKGVKRVVSWRYIWRTYWLSFEGQPLNQDRTLLRDAGIRNNSELCFIKRRRER</sequence>
<dbReference type="InterPro" id="IPR039690">
    <property type="entry name" value="SNRNP25"/>
</dbReference>
<dbReference type="PANTHER" id="PTHR14942">
    <property type="entry name" value="U11/U12 SMALL NUCLEAR RIBONUCLEOPROTEIN 25 KDA PROTEIN"/>
    <property type="match status" value="1"/>
</dbReference>
<dbReference type="Gene3D" id="3.10.20.90">
    <property type="entry name" value="Phosphatidylinositol 3-kinase Catalytic Subunit, Chain A, domain 1"/>
    <property type="match status" value="1"/>
</dbReference>
<organism evidence="2">
    <name type="scientific">Ixodes ricinus</name>
    <name type="common">Common tick</name>
    <name type="synonym">Acarus ricinus</name>
    <dbReference type="NCBI Taxonomy" id="34613"/>
    <lineage>
        <taxon>Eukaryota</taxon>
        <taxon>Metazoa</taxon>
        <taxon>Ecdysozoa</taxon>
        <taxon>Arthropoda</taxon>
        <taxon>Chelicerata</taxon>
        <taxon>Arachnida</taxon>
        <taxon>Acari</taxon>
        <taxon>Parasitiformes</taxon>
        <taxon>Ixodida</taxon>
        <taxon>Ixodoidea</taxon>
        <taxon>Ixodidae</taxon>
        <taxon>Ixodinae</taxon>
        <taxon>Ixodes</taxon>
    </lineage>
</organism>
<name>A0A0K8RH66_IXORI</name>
<proteinExistence type="evidence at transcript level"/>
<dbReference type="GO" id="GO:0000398">
    <property type="term" value="P:mRNA splicing, via spliceosome"/>
    <property type="evidence" value="ECO:0007669"/>
    <property type="project" value="InterPro"/>
</dbReference>